<evidence type="ECO:0000313" key="1">
    <source>
        <dbReference type="EMBL" id="TGM17452.1"/>
    </source>
</evidence>
<accession>A0ABY2N5S2</accession>
<dbReference type="RefSeq" id="WP_135684480.1">
    <property type="nucleotide sequence ID" value="NZ_RQEQ01000072.1"/>
</dbReference>
<protein>
    <submittedName>
        <fullName evidence="1">Phage tail protein</fullName>
    </submittedName>
</protein>
<name>A0ABY2N5S2_9LEPT</name>
<dbReference type="EMBL" id="RQGT01000054">
    <property type="protein sequence ID" value="TGM17452.1"/>
    <property type="molecule type" value="Genomic_DNA"/>
</dbReference>
<sequence>MEFIIEDSRGKTLFETQDECVLLGPTDFDMPETLVPRLETWGSVDQSNEFIASRKLTLYVSKGFESDTDYIYFKAKINSFFINNTPPFWLLDTHNQRRTSIKFSKFPEHFDKGNEARIEKEVPLEFILLDVLWESSRESDTGLINLPSGGKIDIRIPDWFIDGHPIIELEAASNLNPDFSIDLYDEEERGFATHRIQCLSFSDTTELNKYMILDSEVGEVRIGGRENINTPIRWSTNNNFWTGGNFIKFKPGLNRLVYTSANNSPVKIRIRHRARKTN</sequence>
<gene>
    <name evidence="1" type="ORF">EHQ90_07025</name>
</gene>
<organism evidence="1 2">
    <name type="scientific">Leptospira stimsonii</name>
    <dbReference type="NCBI Taxonomy" id="2202203"/>
    <lineage>
        <taxon>Bacteria</taxon>
        <taxon>Pseudomonadati</taxon>
        <taxon>Spirochaetota</taxon>
        <taxon>Spirochaetia</taxon>
        <taxon>Leptospirales</taxon>
        <taxon>Leptospiraceae</taxon>
        <taxon>Leptospira</taxon>
    </lineage>
</organism>
<comment type="caution">
    <text evidence="1">The sequence shown here is derived from an EMBL/GenBank/DDBJ whole genome shotgun (WGS) entry which is preliminary data.</text>
</comment>
<reference evidence="2" key="1">
    <citation type="journal article" date="2019" name="PLoS Negl. Trop. Dis.">
        <title>Revisiting the worldwide diversity of Leptospira species in the environment.</title>
        <authorList>
            <person name="Vincent A.T."/>
            <person name="Schiettekatte O."/>
            <person name="Bourhy P."/>
            <person name="Veyrier F.J."/>
            <person name="Picardeau M."/>
        </authorList>
    </citation>
    <scope>NUCLEOTIDE SEQUENCE [LARGE SCALE GENOMIC DNA]</scope>
    <source>
        <strain evidence="2">201702407</strain>
    </source>
</reference>
<dbReference type="Proteomes" id="UP000297422">
    <property type="component" value="Unassembled WGS sequence"/>
</dbReference>
<keyword evidence="2" id="KW-1185">Reference proteome</keyword>
<evidence type="ECO:0000313" key="2">
    <source>
        <dbReference type="Proteomes" id="UP000297422"/>
    </source>
</evidence>
<proteinExistence type="predicted"/>